<evidence type="ECO:0000256" key="1">
    <source>
        <dbReference type="SAM" id="SignalP"/>
    </source>
</evidence>
<protein>
    <submittedName>
        <fullName evidence="2">Uncharacterized protein</fullName>
    </submittedName>
</protein>
<evidence type="ECO:0000313" key="2">
    <source>
        <dbReference type="EMBL" id="MFC4428001.1"/>
    </source>
</evidence>
<dbReference type="RefSeq" id="WP_380042111.1">
    <property type="nucleotide sequence ID" value="NZ_JBHSEH010000028.1"/>
</dbReference>
<feature type="signal peptide" evidence="1">
    <location>
        <begin position="1"/>
        <end position="23"/>
    </location>
</feature>
<feature type="chain" id="PRO_5046831423" evidence="1">
    <location>
        <begin position="24"/>
        <end position="160"/>
    </location>
</feature>
<reference evidence="3" key="1">
    <citation type="journal article" date="2019" name="Int. J. Syst. Evol. Microbiol.">
        <title>The Global Catalogue of Microorganisms (GCM) 10K type strain sequencing project: providing services to taxonomists for standard genome sequencing and annotation.</title>
        <authorList>
            <consortium name="The Broad Institute Genomics Platform"/>
            <consortium name="The Broad Institute Genome Sequencing Center for Infectious Disease"/>
            <person name="Wu L."/>
            <person name="Ma J."/>
        </authorList>
    </citation>
    <scope>NUCLEOTIDE SEQUENCE [LARGE SCALE GENOMIC DNA]</scope>
    <source>
        <strain evidence="3">CCUG 56029</strain>
    </source>
</reference>
<evidence type="ECO:0000313" key="3">
    <source>
        <dbReference type="Proteomes" id="UP001595998"/>
    </source>
</evidence>
<comment type="caution">
    <text evidence="2">The sequence shown here is derived from an EMBL/GenBank/DDBJ whole genome shotgun (WGS) entry which is preliminary data.</text>
</comment>
<sequence>MSRFSVVLHLGLATLLLSSPALAEGQSFVSQLNADAAGSATVLSDLRPEVDAVVQREFDQSITQQRAAVRAALVLQTMANNPDPTKAELARHLQLHLTTSFCLKRATQGSEAVRDSLLKRLKEAVVNTEAREKNYQRYLSAAKSVDLKIATDNDCAELDQ</sequence>
<accession>A0ABV8XSV9</accession>
<dbReference type="Proteomes" id="UP001595998">
    <property type="component" value="Unassembled WGS sequence"/>
</dbReference>
<organism evidence="2 3">
    <name type="scientific">Deinococcus navajonensis</name>
    <dbReference type="NCBI Taxonomy" id="309884"/>
    <lineage>
        <taxon>Bacteria</taxon>
        <taxon>Thermotogati</taxon>
        <taxon>Deinococcota</taxon>
        <taxon>Deinococci</taxon>
        <taxon>Deinococcales</taxon>
        <taxon>Deinococcaceae</taxon>
        <taxon>Deinococcus</taxon>
    </lineage>
</organism>
<keyword evidence="3" id="KW-1185">Reference proteome</keyword>
<proteinExistence type="predicted"/>
<gene>
    <name evidence="2" type="ORF">ACFOZ9_17485</name>
</gene>
<name>A0ABV8XSV9_9DEIO</name>
<dbReference type="EMBL" id="JBHSEH010000028">
    <property type="protein sequence ID" value="MFC4428001.1"/>
    <property type="molecule type" value="Genomic_DNA"/>
</dbReference>
<keyword evidence="1" id="KW-0732">Signal</keyword>